<feature type="transmembrane region" description="Helical" evidence="1">
    <location>
        <begin position="6"/>
        <end position="24"/>
    </location>
</feature>
<evidence type="ECO:0000313" key="3">
    <source>
        <dbReference type="Proteomes" id="UP000214353"/>
    </source>
</evidence>
<name>Q0N411_9ABAC</name>
<keyword evidence="1" id="KW-0472">Membrane</keyword>
<evidence type="ECO:0000313" key="2">
    <source>
        <dbReference type="EMBL" id="ABF47432.1"/>
    </source>
</evidence>
<organism evidence="2 3">
    <name type="scientific">Clanis bilineata nucleopolyhedrovirus</name>
    <dbReference type="NCBI Taxonomy" id="1307957"/>
    <lineage>
        <taxon>Viruses</taxon>
        <taxon>Viruses incertae sedis</taxon>
        <taxon>Naldaviricetes</taxon>
        <taxon>Lefavirales</taxon>
        <taxon>Baculoviridae</taxon>
        <taxon>Alphabaculovirus</taxon>
        <taxon>Alphabaculovirus clabilineatae</taxon>
    </lineage>
</organism>
<reference evidence="2 3" key="1">
    <citation type="journal article" date="2009" name="BMC Genomics">
        <title>Genomic sequence, organization and characteristics of a new nucleopolyhedrovirus isolated from Clanis bilineata larva.</title>
        <authorList>
            <person name="Zhu S.Y."/>
            <person name="Yi J.P."/>
            <person name="Shen W.D."/>
            <person name="Wang L.Q."/>
            <person name="He H.G."/>
            <person name="Wang Y."/>
            <person name="Li B."/>
            <person name="Wang W.B."/>
        </authorList>
    </citation>
    <scope>NUCLEOTIDE SEQUENCE [LARGE SCALE GENOMIC DNA]</scope>
    <source>
        <strain evidence="2">DZ1</strain>
    </source>
</reference>
<dbReference type="OrthoDB" id="25768at10239"/>
<evidence type="ECO:0000256" key="1">
    <source>
        <dbReference type="SAM" id="Phobius"/>
    </source>
</evidence>
<protein>
    <submittedName>
        <fullName evidence="2">Ac110-like protein</fullName>
    </submittedName>
</protein>
<dbReference type="InterPro" id="IPR009903">
    <property type="entry name" value="AcMNPV_AC110"/>
</dbReference>
<proteinExistence type="predicted"/>
<dbReference type="RefSeq" id="YP_717629.1">
    <property type="nucleotide sequence ID" value="NC_008293.1"/>
</dbReference>
<keyword evidence="1" id="KW-1133">Transmembrane helix</keyword>
<accession>Q0N411</accession>
<dbReference type="GeneID" id="5141851"/>
<dbReference type="Pfam" id="PF07280">
    <property type="entry name" value="Ac110_PIF"/>
    <property type="match status" value="1"/>
</dbReference>
<keyword evidence="1" id="KW-0812">Transmembrane</keyword>
<keyword evidence="3" id="KW-1185">Reference proteome</keyword>
<sequence length="55" mass="6688">MYEFIILIVIIFVVACYSLITLRLNRKQTETDLFYQYNYIPQPLLPFVKVHKLKH</sequence>
<dbReference type="KEGG" id="vg:5141851"/>
<dbReference type="EMBL" id="DQ504428">
    <property type="protein sequence ID" value="ABF47432.1"/>
    <property type="molecule type" value="Genomic_DNA"/>
</dbReference>
<dbReference type="Proteomes" id="UP000214353">
    <property type="component" value="Segment"/>
</dbReference>